<dbReference type="STRING" id="3827.A0A1S2YLH0"/>
<gene>
    <name evidence="9" type="primary">LOC101495810</name>
</gene>
<dbReference type="FunFam" id="3.30.60.90:FF:000014">
    <property type="entry name" value="E3 ubiquitin-protein ligase PRT1"/>
    <property type="match status" value="1"/>
</dbReference>
<dbReference type="AlphaFoldDB" id="A0A1S2YLH0"/>
<dbReference type="Pfam" id="PF13445">
    <property type="entry name" value="zf-RING_UBOX"/>
    <property type="match status" value="1"/>
</dbReference>
<dbReference type="InterPro" id="IPR043145">
    <property type="entry name" value="Znf_ZZ_sf"/>
</dbReference>
<evidence type="ECO:0000256" key="3">
    <source>
        <dbReference type="ARBA" id="ARBA00022833"/>
    </source>
</evidence>
<dbReference type="PROSITE" id="PS50089">
    <property type="entry name" value="ZF_RING_2"/>
    <property type="match status" value="2"/>
</dbReference>
<feature type="domain" description="RING-type" evidence="6">
    <location>
        <begin position="190"/>
        <end position="228"/>
    </location>
</feature>
<proteinExistence type="predicted"/>
<dbReference type="GO" id="GO:0061630">
    <property type="term" value="F:ubiquitin protein ligase activity"/>
    <property type="evidence" value="ECO:0007669"/>
    <property type="project" value="TreeGrafter"/>
</dbReference>
<dbReference type="Gene3D" id="3.30.60.90">
    <property type="match status" value="1"/>
</dbReference>
<protein>
    <submittedName>
        <fullName evidence="9">E3 ubiquitin-protein ligase PRT1-like</fullName>
    </submittedName>
</protein>
<organism evidence="8 9">
    <name type="scientific">Cicer arietinum</name>
    <name type="common">Chickpea</name>
    <name type="synonym">Garbanzo</name>
    <dbReference type="NCBI Taxonomy" id="3827"/>
    <lineage>
        <taxon>Eukaryota</taxon>
        <taxon>Viridiplantae</taxon>
        <taxon>Streptophyta</taxon>
        <taxon>Embryophyta</taxon>
        <taxon>Tracheophyta</taxon>
        <taxon>Spermatophyta</taxon>
        <taxon>Magnoliopsida</taxon>
        <taxon>eudicotyledons</taxon>
        <taxon>Gunneridae</taxon>
        <taxon>Pentapetalae</taxon>
        <taxon>rosids</taxon>
        <taxon>fabids</taxon>
        <taxon>Fabales</taxon>
        <taxon>Fabaceae</taxon>
        <taxon>Papilionoideae</taxon>
        <taxon>50 kb inversion clade</taxon>
        <taxon>NPAAA clade</taxon>
        <taxon>Hologalegina</taxon>
        <taxon>IRL clade</taxon>
        <taxon>Cicereae</taxon>
        <taxon>Cicer</taxon>
    </lineage>
</organism>
<evidence type="ECO:0000259" key="7">
    <source>
        <dbReference type="PROSITE" id="PS50135"/>
    </source>
</evidence>
<accession>A0A1S2YLH0</accession>
<evidence type="ECO:0000313" key="9">
    <source>
        <dbReference type="RefSeq" id="XP_004506595.1"/>
    </source>
</evidence>
<dbReference type="eggNOG" id="KOG4582">
    <property type="taxonomic scope" value="Eukaryota"/>
</dbReference>
<dbReference type="FunFam" id="3.30.40.10:FF:000489">
    <property type="entry name" value="E3 ubiquitin-protein ligase PRT1"/>
    <property type="match status" value="1"/>
</dbReference>
<dbReference type="PROSITE" id="PS00518">
    <property type="entry name" value="ZF_RING_1"/>
    <property type="match status" value="1"/>
</dbReference>
<evidence type="ECO:0000256" key="5">
    <source>
        <dbReference type="SAM" id="MobiDB-lite"/>
    </source>
</evidence>
<dbReference type="PROSITE" id="PS50135">
    <property type="entry name" value="ZF_ZZ_2"/>
    <property type="match status" value="1"/>
</dbReference>
<feature type="compositionally biased region" description="Acidic residues" evidence="5">
    <location>
        <begin position="379"/>
        <end position="393"/>
    </location>
</feature>
<dbReference type="InterPro" id="IPR017907">
    <property type="entry name" value="Znf_RING_CS"/>
</dbReference>
<dbReference type="InterPro" id="IPR027370">
    <property type="entry name" value="Znf-RING_euk"/>
</dbReference>
<reference evidence="9" key="2">
    <citation type="submission" date="2025-08" db="UniProtKB">
        <authorList>
            <consortium name="RefSeq"/>
        </authorList>
    </citation>
    <scope>IDENTIFICATION</scope>
    <source>
        <tissue evidence="9">Etiolated seedlings</tissue>
    </source>
</reference>
<dbReference type="RefSeq" id="XP_004506595.1">
    <property type="nucleotide sequence ID" value="XM_004506538.3"/>
</dbReference>
<reference evidence="8" key="1">
    <citation type="journal article" date="2013" name="Nat. Biotechnol.">
        <title>Draft genome sequence of chickpea (Cicer arietinum) provides a resource for trait improvement.</title>
        <authorList>
            <person name="Varshney R.K."/>
            <person name="Song C."/>
            <person name="Saxena R.K."/>
            <person name="Azam S."/>
            <person name="Yu S."/>
            <person name="Sharpe A.G."/>
            <person name="Cannon S."/>
            <person name="Baek J."/>
            <person name="Rosen B.D."/>
            <person name="Tar'an B."/>
            <person name="Millan T."/>
            <person name="Zhang X."/>
            <person name="Ramsay L.D."/>
            <person name="Iwata A."/>
            <person name="Wang Y."/>
            <person name="Nelson W."/>
            <person name="Farmer A.D."/>
            <person name="Gaur P.M."/>
            <person name="Soderlund C."/>
            <person name="Penmetsa R.V."/>
            <person name="Xu C."/>
            <person name="Bharti A.K."/>
            <person name="He W."/>
            <person name="Winter P."/>
            <person name="Zhao S."/>
            <person name="Hane J.K."/>
            <person name="Carrasquilla-Garcia N."/>
            <person name="Condie J.A."/>
            <person name="Upadhyaya H.D."/>
            <person name="Luo M.C."/>
            <person name="Thudi M."/>
            <person name="Gowda C.L."/>
            <person name="Singh N.P."/>
            <person name="Lichtenzveig J."/>
            <person name="Gali K.K."/>
            <person name="Rubio J."/>
            <person name="Nadarajan N."/>
            <person name="Dolezel J."/>
            <person name="Bansal K.C."/>
            <person name="Xu X."/>
            <person name="Edwards D."/>
            <person name="Zhang G."/>
            <person name="Kahl G."/>
            <person name="Gil J."/>
            <person name="Singh K.B."/>
            <person name="Datta S.K."/>
            <person name="Jackson S.A."/>
            <person name="Wang J."/>
            <person name="Cook D.R."/>
        </authorList>
    </citation>
    <scope>NUCLEOTIDE SEQUENCE [LARGE SCALE GENOMIC DNA]</scope>
    <source>
        <strain evidence="8">cv. CDC Frontier</strain>
    </source>
</reference>
<dbReference type="SMART" id="SM00184">
    <property type="entry name" value="RING"/>
    <property type="match status" value="2"/>
</dbReference>
<dbReference type="GeneID" id="101495810"/>
<keyword evidence="3" id="KW-0862">Zinc</keyword>
<dbReference type="Pfam" id="PF00569">
    <property type="entry name" value="ZZ"/>
    <property type="match status" value="1"/>
</dbReference>
<dbReference type="KEGG" id="cam:101495810"/>
<keyword evidence="1" id="KW-0479">Metal-binding</keyword>
<keyword evidence="2 4" id="KW-0863">Zinc-finger</keyword>
<evidence type="ECO:0000259" key="6">
    <source>
        <dbReference type="PROSITE" id="PS50089"/>
    </source>
</evidence>
<dbReference type="PROSITE" id="PS01357">
    <property type="entry name" value="ZF_ZZ_1"/>
    <property type="match status" value="1"/>
</dbReference>
<dbReference type="Gene3D" id="3.30.40.10">
    <property type="entry name" value="Zinc/RING finger domain, C3HC4 (zinc finger)"/>
    <property type="match status" value="2"/>
</dbReference>
<feature type="region of interest" description="Disordered" evidence="5">
    <location>
        <begin position="379"/>
        <end position="399"/>
    </location>
</feature>
<dbReference type="Proteomes" id="UP000087171">
    <property type="component" value="Chromosome Ca6"/>
</dbReference>
<dbReference type="PANTHER" id="PTHR15898:SF13">
    <property type="entry name" value="BIFUNCTIONAL APOPTOSIS REGULATOR"/>
    <property type="match status" value="1"/>
</dbReference>
<evidence type="ECO:0000256" key="4">
    <source>
        <dbReference type="PROSITE-ProRule" id="PRU00228"/>
    </source>
</evidence>
<dbReference type="OrthoDB" id="6270329at2759"/>
<dbReference type="Pfam" id="PF13923">
    <property type="entry name" value="zf-C3HC4_2"/>
    <property type="match status" value="1"/>
</dbReference>
<dbReference type="InterPro" id="IPR001841">
    <property type="entry name" value="Znf_RING"/>
</dbReference>
<dbReference type="GO" id="GO:0043161">
    <property type="term" value="P:proteasome-mediated ubiquitin-dependent protein catabolic process"/>
    <property type="evidence" value="ECO:0007669"/>
    <property type="project" value="TreeGrafter"/>
</dbReference>
<dbReference type="PaxDb" id="3827-XP_004506595.1"/>
<dbReference type="SUPFAM" id="SSF57850">
    <property type="entry name" value="RING/U-box"/>
    <property type="match status" value="3"/>
</dbReference>
<evidence type="ECO:0000313" key="8">
    <source>
        <dbReference type="Proteomes" id="UP000087171"/>
    </source>
</evidence>
<keyword evidence="8" id="KW-1185">Reference proteome</keyword>
<dbReference type="InterPro" id="IPR013083">
    <property type="entry name" value="Znf_RING/FYVE/PHD"/>
</dbReference>
<evidence type="ECO:0000256" key="1">
    <source>
        <dbReference type="ARBA" id="ARBA00022723"/>
    </source>
</evidence>
<feature type="domain" description="RING-type" evidence="6">
    <location>
        <begin position="25"/>
        <end position="65"/>
    </location>
</feature>
<evidence type="ECO:0000256" key="2">
    <source>
        <dbReference type="ARBA" id="ARBA00022771"/>
    </source>
</evidence>
<name>A0A1S2YLH0_CICAR</name>
<dbReference type="eggNOG" id="KOG4159">
    <property type="taxonomic scope" value="Eukaryota"/>
</dbReference>
<sequence>MESNQIKDEELVVNDQQEIFESFVCCVCLDLLYKPIVLSCGHVSCFWCVHKSMNRSRESHCPICRHGYYHFPTICEMLHFLLVKTYPAAYKRRENQTLVEEQKMGFFSPELDACTRTTINLASNSCSTESFESTERSRSANHKGDEGIIYSKYSSDKKPQTIVTASVEGKKLPQSEHNQQPKILVADLMCPTCKQMLVHPVVLNCGHVYCETCITDLSDERLRCQVCQSPHPRGVPKVCLALDQFLEEQFPEEYTHRKDAIQLSQIKVQPETTSSGSLHNDNGEKIAWWSHPGLTVHIAVGCDFCGMFPIVGDRYRCDDCKEEIGFDLCGDCYKNRSKRPGRFNQQHTPDHNLKLIQCRRTLNNRQWIGQVSSDLVIIDDDPASSTDEDENQSDSETTN</sequence>
<feature type="domain" description="ZZ-type" evidence="7">
    <location>
        <begin position="297"/>
        <end position="361"/>
    </location>
</feature>
<dbReference type="PANTHER" id="PTHR15898">
    <property type="entry name" value="BIFUNCTIONAL APOPTOSIS REGULATOR"/>
    <property type="match status" value="1"/>
</dbReference>
<dbReference type="GO" id="GO:0008270">
    <property type="term" value="F:zinc ion binding"/>
    <property type="evidence" value="ECO:0007669"/>
    <property type="project" value="UniProtKB-KW"/>
</dbReference>
<dbReference type="InterPro" id="IPR000433">
    <property type="entry name" value="Znf_ZZ"/>
</dbReference>